<organism evidence="1 2">
    <name type="scientific">Stutzerimonas degradans</name>
    <dbReference type="NCBI Taxonomy" id="2968968"/>
    <lineage>
        <taxon>Bacteria</taxon>
        <taxon>Pseudomonadati</taxon>
        <taxon>Pseudomonadota</taxon>
        <taxon>Gammaproteobacteria</taxon>
        <taxon>Pseudomonadales</taxon>
        <taxon>Pseudomonadaceae</taxon>
        <taxon>Stutzerimonas</taxon>
    </lineage>
</organism>
<protein>
    <submittedName>
        <fullName evidence="1">Uncharacterized protein</fullName>
    </submittedName>
</protein>
<dbReference type="AlphaFoldDB" id="A0A8E2U2M3"/>
<gene>
    <name evidence="1" type="ORF">CXK95_01105</name>
</gene>
<keyword evidence="2" id="KW-1185">Reference proteome</keyword>
<dbReference type="RefSeq" id="WP_102827395.1">
    <property type="nucleotide sequence ID" value="NZ_CP065721.1"/>
</dbReference>
<accession>A0A8E2U2M3</accession>
<evidence type="ECO:0000313" key="2">
    <source>
        <dbReference type="Proteomes" id="UP000235881"/>
    </source>
</evidence>
<dbReference type="Proteomes" id="UP000235881">
    <property type="component" value="Unassembled WGS sequence"/>
</dbReference>
<evidence type="ECO:0000313" key="1">
    <source>
        <dbReference type="EMBL" id="PNF77922.1"/>
    </source>
</evidence>
<comment type="caution">
    <text evidence="1">The sequence shown here is derived from an EMBL/GenBank/DDBJ whole genome shotgun (WGS) entry which is preliminary data.</text>
</comment>
<name>A0A8E2U2M3_9GAMM</name>
<reference evidence="1 2" key="1">
    <citation type="submission" date="2018-01" db="EMBL/GenBank/DDBJ databases">
        <title>Denitrification phenotypes of diverse strains of Pseudomonas stutzeri.</title>
        <authorList>
            <person name="Milligan D.A."/>
            <person name="Bergaust L."/>
            <person name="Bakken L.R."/>
            <person name="Frostegard A."/>
        </authorList>
    </citation>
    <scope>NUCLEOTIDE SEQUENCE [LARGE SCALE GENOMIC DNA]</scope>
    <source>
        <strain evidence="1 2">DSM 50238</strain>
    </source>
</reference>
<dbReference type="EMBL" id="POUK01000001">
    <property type="protein sequence ID" value="PNF77922.1"/>
    <property type="molecule type" value="Genomic_DNA"/>
</dbReference>
<proteinExistence type="predicted"/>
<sequence length="97" mass="10827">MYFKILPLRDHGKPRDKQQLKSISPAQGDLRIEHQPCNELGRPARVAFLCCPQPNDTPLGKLLDVELHSMAPNGFIVTGVELIDGVAYGQSWLCRES</sequence>